<dbReference type="Pfam" id="PF00420">
    <property type="entry name" value="Oxidored_q2"/>
    <property type="match status" value="1"/>
</dbReference>
<evidence type="ECO:0000256" key="4">
    <source>
        <dbReference type="ARBA" id="ARBA00022448"/>
    </source>
</evidence>
<proteinExistence type="inferred from homology"/>
<keyword evidence="10" id="KW-0520">NAD</keyword>
<evidence type="ECO:0000313" key="12">
    <source>
        <dbReference type="Proteomes" id="UP001185092"/>
    </source>
</evidence>
<comment type="caution">
    <text evidence="10">Lacks conserved residue(s) required for the propagation of feature annotation.</text>
</comment>
<dbReference type="GO" id="GO:0042773">
    <property type="term" value="P:ATP synthesis coupled electron transport"/>
    <property type="evidence" value="ECO:0007669"/>
    <property type="project" value="InterPro"/>
</dbReference>
<gene>
    <name evidence="10" type="primary">nuoK</name>
    <name evidence="11" type="ORF">HNQ88_002744</name>
</gene>
<dbReference type="Proteomes" id="UP001185092">
    <property type="component" value="Unassembled WGS sequence"/>
</dbReference>
<evidence type="ECO:0000256" key="7">
    <source>
        <dbReference type="ARBA" id="ARBA00022967"/>
    </source>
</evidence>
<keyword evidence="7 10" id="KW-1278">Translocase</keyword>
<evidence type="ECO:0000256" key="9">
    <source>
        <dbReference type="ARBA" id="ARBA00023136"/>
    </source>
</evidence>
<dbReference type="FunFam" id="1.10.287.3510:FF:000001">
    <property type="entry name" value="NADH-quinone oxidoreductase subunit K"/>
    <property type="match status" value="1"/>
</dbReference>
<keyword evidence="4 10" id="KW-0813">Transport</keyword>
<keyword evidence="9 10" id="KW-0472">Membrane</keyword>
<dbReference type="InterPro" id="IPR001133">
    <property type="entry name" value="NADH_UbQ_OxRdtase_chain4L/K"/>
</dbReference>
<comment type="catalytic activity">
    <reaction evidence="10">
        <text>a quinone + NADH + 5 H(+)(in) = a quinol + NAD(+) + 4 H(+)(out)</text>
        <dbReference type="Rhea" id="RHEA:57888"/>
        <dbReference type="ChEBI" id="CHEBI:15378"/>
        <dbReference type="ChEBI" id="CHEBI:24646"/>
        <dbReference type="ChEBI" id="CHEBI:57540"/>
        <dbReference type="ChEBI" id="CHEBI:57945"/>
        <dbReference type="ChEBI" id="CHEBI:132124"/>
    </reaction>
</comment>
<evidence type="ECO:0000256" key="1">
    <source>
        <dbReference type="ARBA" id="ARBA00002378"/>
    </source>
</evidence>
<dbReference type="GO" id="GO:0048038">
    <property type="term" value="F:quinone binding"/>
    <property type="evidence" value="ECO:0007669"/>
    <property type="project" value="UniProtKB-KW"/>
</dbReference>
<evidence type="ECO:0000256" key="10">
    <source>
        <dbReference type="HAMAP-Rule" id="MF_01456"/>
    </source>
</evidence>
<comment type="function">
    <text evidence="10">NDH-1 shuttles electrons from NADH, via FMN and iron-sulfur (Fe-S) centers, to quinones in the respiratory chain. The immediate electron acceptor for the enzyme in this species is believed to be a menaquinone. Couples the redox reaction to proton translocation (for every two electrons transferred, four hydrogen ions are translocated across the cytoplasmic membrane), and thus conserves the redox energy in a proton gradient.</text>
</comment>
<feature type="transmembrane region" description="Helical" evidence="10">
    <location>
        <begin position="58"/>
        <end position="81"/>
    </location>
</feature>
<dbReference type="NCBIfam" id="NF004320">
    <property type="entry name" value="PRK05715.1-2"/>
    <property type="match status" value="1"/>
</dbReference>
<evidence type="ECO:0000313" key="11">
    <source>
        <dbReference type="EMBL" id="MDR6239696.1"/>
    </source>
</evidence>
<dbReference type="EMBL" id="JAVDQD010000003">
    <property type="protein sequence ID" value="MDR6239696.1"/>
    <property type="molecule type" value="Genomic_DNA"/>
</dbReference>
<comment type="subcellular location">
    <subcellularLocation>
        <location evidence="10">Cell membrane</location>
        <topology evidence="10">Multi-pass membrane protein</topology>
    </subcellularLocation>
    <subcellularLocation>
        <location evidence="2">Membrane</location>
        <topology evidence="2">Multi-pass membrane protein</topology>
    </subcellularLocation>
</comment>
<evidence type="ECO:0000256" key="8">
    <source>
        <dbReference type="ARBA" id="ARBA00022989"/>
    </source>
</evidence>
<dbReference type="EC" id="7.1.1.-" evidence="10"/>
<keyword evidence="5 10" id="KW-0812">Transmembrane</keyword>
<evidence type="ECO:0000256" key="2">
    <source>
        <dbReference type="ARBA" id="ARBA00004141"/>
    </source>
</evidence>
<organism evidence="11 12">
    <name type="scientific">Aureibacter tunicatorum</name>
    <dbReference type="NCBI Taxonomy" id="866807"/>
    <lineage>
        <taxon>Bacteria</taxon>
        <taxon>Pseudomonadati</taxon>
        <taxon>Bacteroidota</taxon>
        <taxon>Cytophagia</taxon>
        <taxon>Cytophagales</taxon>
        <taxon>Persicobacteraceae</taxon>
        <taxon>Aureibacter</taxon>
    </lineage>
</organism>
<protein>
    <recommendedName>
        <fullName evidence="10">NADH-quinone oxidoreductase subunit K</fullName>
        <ecNumber evidence="10">7.1.1.-</ecNumber>
    </recommendedName>
    <alternativeName>
        <fullName evidence="10">NADH dehydrogenase I subunit K</fullName>
    </alternativeName>
    <alternativeName>
        <fullName evidence="10">NDH-1 subunit K</fullName>
    </alternativeName>
</protein>
<evidence type="ECO:0000256" key="5">
    <source>
        <dbReference type="ARBA" id="ARBA00022692"/>
    </source>
</evidence>
<dbReference type="InterPro" id="IPR039428">
    <property type="entry name" value="NUOK/Mnh_C1-like"/>
</dbReference>
<comment type="caution">
    <text evidence="11">The sequence shown here is derived from an EMBL/GenBank/DDBJ whole genome shotgun (WGS) entry which is preliminary data.</text>
</comment>
<keyword evidence="8 10" id="KW-1133">Transmembrane helix</keyword>
<keyword evidence="10" id="KW-1003">Cell membrane</keyword>
<keyword evidence="6 10" id="KW-0874">Quinone</keyword>
<dbReference type="PANTHER" id="PTHR11434:SF16">
    <property type="entry name" value="NADH-UBIQUINONE OXIDOREDUCTASE CHAIN 4L"/>
    <property type="match status" value="1"/>
</dbReference>
<dbReference type="AlphaFoldDB" id="A0AAE4BSF4"/>
<accession>A0AAE4BSF4</accession>
<evidence type="ECO:0000256" key="3">
    <source>
        <dbReference type="ARBA" id="ARBA00010519"/>
    </source>
</evidence>
<comment type="similarity">
    <text evidence="3 10">Belongs to the complex I subunit 4L family.</text>
</comment>
<comment type="function">
    <text evidence="1">NDH-1 shuttles electrons from NADH, via FMN and iron-sulfur (Fe-S) centers, to quinones in the respiratory chain. The immediate electron acceptor for the enzyme in this species is believed to be ubiquinone. Couples the redox reaction to proton translocation (for every two electrons transferred, four hydrogen ions are translocated across the cytoplasmic membrane), and thus conserves the redox energy in a proton gradient.</text>
</comment>
<feature type="transmembrane region" description="Helical" evidence="10">
    <location>
        <begin position="27"/>
        <end position="46"/>
    </location>
</feature>
<reference evidence="11" key="1">
    <citation type="submission" date="2023-07" db="EMBL/GenBank/DDBJ databases">
        <title>Genomic Encyclopedia of Type Strains, Phase IV (KMG-IV): sequencing the most valuable type-strain genomes for metagenomic binning, comparative biology and taxonomic classification.</title>
        <authorList>
            <person name="Goeker M."/>
        </authorList>
    </citation>
    <scope>NUCLEOTIDE SEQUENCE</scope>
    <source>
        <strain evidence="11">DSM 26174</strain>
    </source>
</reference>
<keyword evidence="12" id="KW-1185">Reference proteome</keyword>
<dbReference type="GO" id="GO:0030964">
    <property type="term" value="C:NADH dehydrogenase complex"/>
    <property type="evidence" value="ECO:0007669"/>
    <property type="project" value="TreeGrafter"/>
</dbReference>
<dbReference type="GO" id="GO:0050136">
    <property type="term" value="F:NADH dehydrogenase (quinone) (non-electrogenic) activity"/>
    <property type="evidence" value="ECO:0007669"/>
    <property type="project" value="UniProtKB-UniRule"/>
</dbReference>
<evidence type="ECO:0000256" key="6">
    <source>
        <dbReference type="ARBA" id="ARBA00022719"/>
    </source>
</evidence>
<comment type="subunit">
    <text evidence="10">NDH-1 is composed of 14 different subunits. Subunits NuoA, H, J, K, L, M, N constitute the membrane sector of the complex.</text>
</comment>
<dbReference type="PANTHER" id="PTHR11434">
    <property type="entry name" value="NADH-UBIQUINONE OXIDOREDUCTASE SUBUNIT ND4L"/>
    <property type="match status" value="1"/>
</dbReference>
<dbReference type="RefSeq" id="WP_309939440.1">
    <property type="nucleotide sequence ID" value="NZ_AP025305.1"/>
</dbReference>
<dbReference type="Gene3D" id="1.10.287.3510">
    <property type="match status" value="1"/>
</dbReference>
<sequence>MEAYLILSAALFCIGLAIILVKKNAVMVLMGVELILNAANLNLVAFGSTDTQPTGQMYALFVIVIAAAEVSVALAIVLNVYKYFQSSDLDKLNSLGDK</sequence>
<dbReference type="HAMAP" id="MF_01456">
    <property type="entry name" value="NDH1_NuoK"/>
    <property type="match status" value="1"/>
</dbReference>
<dbReference type="GO" id="GO:0005886">
    <property type="term" value="C:plasma membrane"/>
    <property type="evidence" value="ECO:0007669"/>
    <property type="project" value="UniProtKB-SubCell"/>
</dbReference>
<name>A0AAE4BSF4_9BACT</name>